<feature type="transmembrane region" description="Helical" evidence="1">
    <location>
        <begin position="25"/>
        <end position="44"/>
    </location>
</feature>
<evidence type="ECO:0000256" key="1">
    <source>
        <dbReference type="SAM" id="Phobius"/>
    </source>
</evidence>
<comment type="caution">
    <text evidence="2">The sequence shown here is derived from an EMBL/GenBank/DDBJ whole genome shotgun (WGS) entry which is preliminary data.</text>
</comment>
<name>A0ABP1FFX7_9FLAO</name>
<sequence length="186" mass="21502">MKNKIKVVTDGINVYASLKVNASKIGIKVLITLLLIEISFLIWASFQIPPKELVTMIFPLIILCVFLVGLPIKYLLWNLYGVEELIVNTKSVSWSYNYGFFKTKLKTITYNKLNIDYEKVNGALKNETGRLLFYDYSKTNPLPKLIHKTTVLLSKSDVQEFDQMIMKVFAKEKPKKKEDFFTFSLN</sequence>
<gene>
    <name evidence="2" type="ORF">T190115A13A_90037</name>
</gene>
<feature type="transmembrane region" description="Helical" evidence="1">
    <location>
        <begin position="56"/>
        <end position="76"/>
    </location>
</feature>
<dbReference type="RefSeq" id="WP_348740288.1">
    <property type="nucleotide sequence ID" value="NZ_CAXJRC010000046.1"/>
</dbReference>
<proteinExistence type="predicted"/>
<evidence type="ECO:0000313" key="3">
    <source>
        <dbReference type="Proteomes" id="UP001497602"/>
    </source>
</evidence>
<dbReference type="Proteomes" id="UP001497602">
    <property type="component" value="Unassembled WGS sequence"/>
</dbReference>
<dbReference type="EMBL" id="CAXJRC010000046">
    <property type="protein sequence ID" value="CAL2108691.1"/>
    <property type="molecule type" value="Genomic_DNA"/>
</dbReference>
<organism evidence="2 3">
    <name type="scientific">Tenacibaculum vairaonense</name>
    <dbReference type="NCBI Taxonomy" id="3137860"/>
    <lineage>
        <taxon>Bacteria</taxon>
        <taxon>Pseudomonadati</taxon>
        <taxon>Bacteroidota</taxon>
        <taxon>Flavobacteriia</taxon>
        <taxon>Flavobacteriales</taxon>
        <taxon>Flavobacteriaceae</taxon>
        <taxon>Tenacibaculum</taxon>
    </lineage>
</organism>
<accession>A0ABP1FFX7</accession>
<keyword evidence="1" id="KW-0472">Membrane</keyword>
<keyword evidence="1" id="KW-1133">Transmembrane helix</keyword>
<keyword evidence="1" id="KW-0812">Transmembrane</keyword>
<reference evidence="2 3" key="1">
    <citation type="submission" date="2024-05" db="EMBL/GenBank/DDBJ databases">
        <authorList>
            <person name="Duchaud E."/>
        </authorList>
    </citation>
    <scope>NUCLEOTIDE SEQUENCE [LARGE SCALE GENOMIC DNA]</scope>
    <source>
        <strain evidence="2">Ena-SAMPLE-TAB-13-05-2024-13:56:06:370-140305</strain>
    </source>
</reference>
<protein>
    <submittedName>
        <fullName evidence="2">Uncharacterized protein</fullName>
    </submittedName>
</protein>
<evidence type="ECO:0000313" key="2">
    <source>
        <dbReference type="EMBL" id="CAL2108691.1"/>
    </source>
</evidence>
<keyword evidence="3" id="KW-1185">Reference proteome</keyword>